<evidence type="ECO:0008006" key="3">
    <source>
        <dbReference type="Google" id="ProtNLM"/>
    </source>
</evidence>
<dbReference type="Pfam" id="PF14099">
    <property type="entry name" value="Polysacc_lyase"/>
    <property type="match status" value="1"/>
</dbReference>
<accession>A0A1Q5PBB2</accession>
<dbReference type="EMBL" id="LVWA01000008">
    <property type="protein sequence ID" value="OKL39549.1"/>
    <property type="molecule type" value="Genomic_DNA"/>
</dbReference>
<organism evidence="1 2">
    <name type="scientific">Pontibacter flavimaris</name>
    <dbReference type="NCBI Taxonomy" id="1797110"/>
    <lineage>
        <taxon>Bacteria</taxon>
        <taxon>Pseudomonadati</taxon>
        <taxon>Bacteroidota</taxon>
        <taxon>Cytophagia</taxon>
        <taxon>Cytophagales</taxon>
        <taxon>Hymenobacteraceae</taxon>
        <taxon>Pontibacter</taxon>
    </lineage>
</organism>
<gene>
    <name evidence="1" type="ORF">A3841_00955</name>
</gene>
<dbReference type="Gene3D" id="2.60.120.200">
    <property type="match status" value="1"/>
</dbReference>
<keyword evidence="2" id="KW-1185">Reference proteome</keyword>
<evidence type="ECO:0000313" key="1">
    <source>
        <dbReference type="EMBL" id="OKL39549.1"/>
    </source>
</evidence>
<comment type="caution">
    <text evidence="1">The sequence shown here is derived from an EMBL/GenBank/DDBJ whole genome shotgun (WGS) entry which is preliminary data.</text>
</comment>
<dbReference type="AlphaFoldDB" id="A0A1Q5PBB2"/>
<proteinExistence type="predicted"/>
<evidence type="ECO:0000313" key="2">
    <source>
        <dbReference type="Proteomes" id="UP000186551"/>
    </source>
</evidence>
<sequence>MRIQEQVNPSPMVVKLQLCIYPFFIYKLLGCFSVAIPPNLGELLVEENFEGESYFRGAKLQAATAYGFRVAELPVYEGTRSGRFELRDTDPEASGGTRAEFLFPEATKVKEGWYTFAAYFPTEDYQRDTSMDHINQWHQGKGSGSPALMLITENDEFFIFLKGKGLKHQRYALGEVRKDVWHRFAIHIVHSSGEDGMVEVWLNENKVLSYNGPTMYSGFGYPRWKVGLYKDDWNHSRTTDTQKRVYYIDDVKLICLDPGAAAAN</sequence>
<reference evidence="1 2" key="1">
    <citation type="submission" date="2016-03" db="EMBL/GenBank/DDBJ databases">
        <title>Genome sequence of Pontibacter sp. nov., of the family cytophagaceae, isolated from marine sediment of the Yellow Sea, China.</title>
        <authorList>
            <person name="Zhang G."/>
            <person name="Zhang R."/>
        </authorList>
    </citation>
    <scope>NUCLEOTIDE SEQUENCE [LARGE SCALE GENOMIC DNA]</scope>
    <source>
        <strain evidence="1 2">S10-8</strain>
    </source>
</reference>
<dbReference type="Proteomes" id="UP000186551">
    <property type="component" value="Unassembled WGS sequence"/>
</dbReference>
<dbReference type="InterPro" id="IPR025975">
    <property type="entry name" value="Polysacc_lyase"/>
</dbReference>
<dbReference type="RefSeq" id="WP_073852885.1">
    <property type="nucleotide sequence ID" value="NZ_LVWA01000008.1"/>
</dbReference>
<name>A0A1Q5PBB2_9BACT</name>
<dbReference type="OrthoDB" id="652886at2"/>
<dbReference type="STRING" id="1797110.A3841_00955"/>
<protein>
    <recommendedName>
        <fullName evidence="3">Polysaccharide lyase-like protein</fullName>
    </recommendedName>
</protein>